<dbReference type="Proteomes" id="UP000193642">
    <property type="component" value="Unassembled WGS sequence"/>
</dbReference>
<feature type="region of interest" description="Disordered" evidence="1">
    <location>
        <begin position="1"/>
        <end position="33"/>
    </location>
</feature>
<proteinExistence type="predicted"/>
<dbReference type="AlphaFoldDB" id="A0A1Y2BUF7"/>
<keyword evidence="3" id="KW-1185">Reference proteome</keyword>
<evidence type="ECO:0000256" key="1">
    <source>
        <dbReference type="SAM" id="MobiDB-lite"/>
    </source>
</evidence>
<name>A0A1Y2BUF7_9FUNG</name>
<evidence type="ECO:0000313" key="2">
    <source>
        <dbReference type="EMBL" id="ORY38402.1"/>
    </source>
</evidence>
<gene>
    <name evidence="2" type="ORF">BCR33DRAFT_430568</name>
</gene>
<sequence length="218" mass="23305">MKAHLLFRRQTAANAETSSGGGEEGAAREKGEAAKLTGATDLVGHHGLHRLFAVAAVATGTGTGTGTGSKVAGGGGGGGGAASTYLDYVSHLPGKNSVLTDNTLRDLILRPPPANAIALKNFDADTLRAAFTMEPGPVPGVRCSPPIYQTYLMRSSSFSLPQKTWARTTFRNRYCCQNEIMLKLREFILNRHSNSHNNSNKYSLNNLLLLHNERLPSN</sequence>
<dbReference type="EMBL" id="MCGO01000044">
    <property type="protein sequence ID" value="ORY38402.1"/>
    <property type="molecule type" value="Genomic_DNA"/>
</dbReference>
<evidence type="ECO:0000313" key="3">
    <source>
        <dbReference type="Proteomes" id="UP000193642"/>
    </source>
</evidence>
<dbReference type="OrthoDB" id="2160599at2759"/>
<reference evidence="2 3" key="1">
    <citation type="submission" date="2016-07" db="EMBL/GenBank/DDBJ databases">
        <title>Pervasive Adenine N6-methylation of Active Genes in Fungi.</title>
        <authorList>
            <consortium name="DOE Joint Genome Institute"/>
            <person name="Mondo S.J."/>
            <person name="Dannebaum R.O."/>
            <person name="Kuo R.C."/>
            <person name="Labutti K."/>
            <person name="Haridas S."/>
            <person name="Kuo A."/>
            <person name="Salamov A."/>
            <person name="Ahrendt S.R."/>
            <person name="Lipzen A."/>
            <person name="Sullivan W."/>
            <person name="Andreopoulos W.B."/>
            <person name="Clum A."/>
            <person name="Lindquist E."/>
            <person name="Daum C."/>
            <person name="Ramamoorthy G.K."/>
            <person name="Gryganskyi A."/>
            <person name="Culley D."/>
            <person name="Magnuson J.K."/>
            <person name="James T.Y."/>
            <person name="O'Malley M.A."/>
            <person name="Stajich J.E."/>
            <person name="Spatafora J.W."/>
            <person name="Visel A."/>
            <person name="Grigoriev I.V."/>
        </authorList>
    </citation>
    <scope>NUCLEOTIDE SEQUENCE [LARGE SCALE GENOMIC DNA]</scope>
    <source>
        <strain evidence="2 3">JEL800</strain>
    </source>
</reference>
<accession>A0A1Y2BUF7</accession>
<comment type="caution">
    <text evidence="2">The sequence shown here is derived from an EMBL/GenBank/DDBJ whole genome shotgun (WGS) entry which is preliminary data.</text>
</comment>
<organism evidence="2 3">
    <name type="scientific">Rhizoclosmatium globosum</name>
    <dbReference type="NCBI Taxonomy" id="329046"/>
    <lineage>
        <taxon>Eukaryota</taxon>
        <taxon>Fungi</taxon>
        <taxon>Fungi incertae sedis</taxon>
        <taxon>Chytridiomycota</taxon>
        <taxon>Chytridiomycota incertae sedis</taxon>
        <taxon>Chytridiomycetes</taxon>
        <taxon>Chytridiales</taxon>
        <taxon>Chytriomycetaceae</taxon>
        <taxon>Rhizoclosmatium</taxon>
    </lineage>
</organism>
<protein>
    <submittedName>
        <fullName evidence="2">Uncharacterized protein</fullName>
    </submittedName>
</protein>